<evidence type="ECO:0000313" key="2">
    <source>
        <dbReference type="Proteomes" id="UP000242791"/>
    </source>
</evidence>
<dbReference type="VEuPathDB" id="FungiDB:ACJ73_09341"/>
<comment type="caution">
    <text evidence="1">The sequence shown here is derived from an EMBL/GenBank/DDBJ whole genome shotgun (WGS) entry which is preliminary data.</text>
</comment>
<name>A0A1J9P999_9EURO</name>
<dbReference type="AlphaFoldDB" id="A0A1J9P999"/>
<dbReference type="Proteomes" id="UP000242791">
    <property type="component" value="Unassembled WGS sequence"/>
</dbReference>
<sequence length="106" mass="11738">MAALLLAIAKAMLPGCTTRRWQSRTSQPEDSIEVEITVINWLTRSRVLVTDISVLLHYCTASVAWSYSSISPQERLKEKNSSPFSKGKAIAKLSDEQSASKSICIH</sequence>
<accession>A0A1J9P999</accession>
<protein>
    <submittedName>
        <fullName evidence="1">Uncharacterized protein</fullName>
    </submittedName>
</protein>
<dbReference type="EMBL" id="LGTZ01002584">
    <property type="protein sequence ID" value="OJD12498.1"/>
    <property type="molecule type" value="Genomic_DNA"/>
</dbReference>
<keyword evidence="2" id="KW-1185">Reference proteome</keyword>
<evidence type="ECO:0000313" key="1">
    <source>
        <dbReference type="EMBL" id="OJD12498.1"/>
    </source>
</evidence>
<organism evidence="1 2">
    <name type="scientific">Blastomyces percursus</name>
    <dbReference type="NCBI Taxonomy" id="1658174"/>
    <lineage>
        <taxon>Eukaryota</taxon>
        <taxon>Fungi</taxon>
        <taxon>Dikarya</taxon>
        <taxon>Ascomycota</taxon>
        <taxon>Pezizomycotina</taxon>
        <taxon>Eurotiomycetes</taxon>
        <taxon>Eurotiomycetidae</taxon>
        <taxon>Onygenales</taxon>
        <taxon>Ajellomycetaceae</taxon>
        <taxon>Blastomyces</taxon>
    </lineage>
</organism>
<proteinExistence type="predicted"/>
<reference evidence="1 2" key="1">
    <citation type="submission" date="2015-08" db="EMBL/GenBank/DDBJ databases">
        <title>Emmonsia species relationships and genome sequence.</title>
        <authorList>
            <person name="Cuomo C.A."/>
            <person name="Schwartz I.S."/>
            <person name="Kenyon C."/>
            <person name="De Hoog G.S."/>
            <person name="Govender N.P."/>
            <person name="Botha A."/>
            <person name="Moreno L."/>
            <person name="De Vries M."/>
            <person name="Munoz J.F."/>
            <person name="Stielow J.B."/>
        </authorList>
    </citation>
    <scope>NUCLEOTIDE SEQUENCE [LARGE SCALE GENOMIC DNA]</scope>
    <source>
        <strain evidence="1 2">EI222</strain>
    </source>
</reference>
<gene>
    <name evidence="1" type="ORF">ACJ73_09341</name>
</gene>